<dbReference type="PROSITE" id="PS50930">
    <property type="entry name" value="HTH_LYTTR"/>
    <property type="match status" value="1"/>
</dbReference>
<dbReference type="Pfam" id="PF00072">
    <property type="entry name" value="Response_reg"/>
    <property type="match status" value="1"/>
</dbReference>
<keyword evidence="5" id="KW-1185">Reference proteome</keyword>
<dbReference type="SMART" id="SM00850">
    <property type="entry name" value="LytTR"/>
    <property type="match status" value="1"/>
</dbReference>
<dbReference type="Pfam" id="PF04397">
    <property type="entry name" value="LytTR"/>
    <property type="match status" value="1"/>
</dbReference>
<accession>A0A6N8U9I9</accession>
<dbReference type="EMBL" id="WUUQ01000003">
    <property type="protein sequence ID" value="MXQ74145.1"/>
    <property type="molecule type" value="Genomic_DNA"/>
</dbReference>
<dbReference type="GO" id="GO:0003677">
    <property type="term" value="F:DNA binding"/>
    <property type="evidence" value="ECO:0007669"/>
    <property type="project" value="InterPro"/>
</dbReference>
<gene>
    <name evidence="4" type="ORF">GSF08_09360</name>
</gene>
<organism evidence="4 5">
    <name type="scientific">Copranaerobaculum intestinale</name>
    <dbReference type="NCBI Taxonomy" id="2692629"/>
    <lineage>
        <taxon>Bacteria</taxon>
        <taxon>Bacillati</taxon>
        <taxon>Bacillota</taxon>
        <taxon>Erysipelotrichia</taxon>
        <taxon>Erysipelotrichales</taxon>
        <taxon>Erysipelotrichaceae</taxon>
        <taxon>Copranaerobaculum</taxon>
    </lineage>
</organism>
<evidence type="ECO:0000256" key="1">
    <source>
        <dbReference type="PROSITE-ProRule" id="PRU00169"/>
    </source>
</evidence>
<feature type="modified residue" description="4-aspartylphosphate" evidence="1">
    <location>
        <position position="64"/>
    </location>
</feature>
<dbReference type="PROSITE" id="PS50110">
    <property type="entry name" value="RESPONSE_REGULATORY"/>
    <property type="match status" value="1"/>
</dbReference>
<keyword evidence="1" id="KW-0597">Phosphoprotein</keyword>
<dbReference type="InterPro" id="IPR001789">
    <property type="entry name" value="Sig_transdc_resp-reg_receiver"/>
</dbReference>
<sequence>MYRIAICDDDRIFVNQLNKHIDAIMNDSRLIREKDFTVEQYHEAKALQRVIEQDQNRYQLLLLDIELSNDSGMDMARAFREQQVKSSIIYITSHRDYIYDCFDTQPLWYLLKPIDYEKFKEILLSDYRKNYAGTRLVIKIEGRQLAIPLDEIYALESTQHRTRIWLKEQFLDWNGALSALKVQLPAFSFCQSHNSYIINLNHVLEILRTDVVMDNQKTFPISRRYHDQTLEKYFAYLRL</sequence>
<dbReference type="PANTHER" id="PTHR37299:SF1">
    <property type="entry name" value="STAGE 0 SPORULATION PROTEIN A HOMOLOG"/>
    <property type="match status" value="1"/>
</dbReference>
<dbReference type="Gene3D" id="2.40.50.1020">
    <property type="entry name" value="LytTr DNA-binding domain"/>
    <property type="match status" value="1"/>
</dbReference>
<feature type="domain" description="HTH LytTR-type" evidence="3">
    <location>
        <begin position="136"/>
        <end position="225"/>
    </location>
</feature>
<dbReference type="AlphaFoldDB" id="A0A6N8U9I9"/>
<dbReference type="PANTHER" id="PTHR37299">
    <property type="entry name" value="TRANSCRIPTIONAL REGULATOR-RELATED"/>
    <property type="match status" value="1"/>
</dbReference>
<dbReference type="InterPro" id="IPR007492">
    <property type="entry name" value="LytTR_DNA-bd_dom"/>
</dbReference>
<reference evidence="4 5" key="1">
    <citation type="submission" date="2019-12" db="EMBL/GenBank/DDBJ databases">
        <authorList>
            <person name="Yang R."/>
        </authorList>
    </citation>
    <scope>NUCLEOTIDE SEQUENCE [LARGE SCALE GENOMIC DNA]</scope>
    <source>
        <strain evidence="4 5">DONG20-135</strain>
    </source>
</reference>
<dbReference type="InterPro" id="IPR046947">
    <property type="entry name" value="LytR-like"/>
</dbReference>
<dbReference type="SUPFAM" id="SSF52172">
    <property type="entry name" value="CheY-like"/>
    <property type="match status" value="1"/>
</dbReference>
<evidence type="ECO:0000259" key="2">
    <source>
        <dbReference type="PROSITE" id="PS50110"/>
    </source>
</evidence>
<dbReference type="RefSeq" id="WP_160625530.1">
    <property type="nucleotide sequence ID" value="NZ_WUUQ01000003.1"/>
</dbReference>
<comment type="caution">
    <text evidence="4">The sequence shown here is derived from an EMBL/GenBank/DDBJ whole genome shotgun (WGS) entry which is preliminary data.</text>
</comment>
<dbReference type="GO" id="GO:0000156">
    <property type="term" value="F:phosphorelay response regulator activity"/>
    <property type="evidence" value="ECO:0007669"/>
    <property type="project" value="InterPro"/>
</dbReference>
<dbReference type="Gene3D" id="3.40.50.2300">
    <property type="match status" value="1"/>
</dbReference>
<evidence type="ECO:0000313" key="4">
    <source>
        <dbReference type="EMBL" id="MXQ74145.1"/>
    </source>
</evidence>
<evidence type="ECO:0000259" key="3">
    <source>
        <dbReference type="PROSITE" id="PS50930"/>
    </source>
</evidence>
<dbReference type="InterPro" id="IPR011006">
    <property type="entry name" value="CheY-like_superfamily"/>
</dbReference>
<reference evidence="4 5" key="2">
    <citation type="submission" date="2020-01" db="EMBL/GenBank/DDBJ databases">
        <title>Clostridiaceae sp. nov. isolated from the gut of human by culturomics.</title>
        <authorList>
            <person name="Chang Y."/>
        </authorList>
    </citation>
    <scope>NUCLEOTIDE SEQUENCE [LARGE SCALE GENOMIC DNA]</scope>
    <source>
        <strain evidence="4 5">DONG20-135</strain>
    </source>
</reference>
<protein>
    <submittedName>
        <fullName evidence="4">Response regulator</fullName>
    </submittedName>
</protein>
<proteinExistence type="predicted"/>
<dbReference type="SMART" id="SM00448">
    <property type="entry name" value="REC"/>
    <property type="match status" value="1"/>
</dbReference>
<dbReference type="Proteomes" id="UP000434036">
    <property type="component" value="Unassembled WGS sequence"/>
</dbReference>
<name>A0A6N8U9I9_9FIRM</name>
<feature type="domain" description="Response regulatory" evidence="2">
    <location>
        <begin position="3"/>
        <end position="127"/>
    </location>
</feature>
<evidence type="ECO:0000313" key="5">
    <source>
        <dbReference type="Proteomes" id="UP000434036"/>
    </source>
</evidence>